<gene>
    <name evidence="2" type="ORF">GCM10007415_30010</name>
</gene>
<organism evidence="2 3">
    <name type="scientific">Parapedobacter pyrenivorans</name>
    <dbReference type="NCBI Taxonomy" id="1305674"/>
    <lineage>
        <taxon>Bacteria</taxon>
        <taxon>Pseudomonadati</taxon>
        <taxon>Bacteroidota</taxon>
        <taxon>Sphingobacteriia</taxon>
        <taxon>Sphingobacteriales</taxon>
        <taxon>Sphingobacteriaceae</taxon>
        <taxon>Parapedobacter</taxon>
    </lineage>
</organism>
<evidence type="ECO:0000259" key="1">
    <source>
        <dbReference type="PROSITE" id="PS51352"/>
    </source>
</evidence>
<dbReference type="PANTHER" id="PTHR42852">
    <property type="entry name" value="THIOL:DISULFIDE INTERCHANGE PROTEIN DSBE"/>
    <property type="match status" value="1"/>
</dbReference>
<dbReference type="Pfam" id="PF08534">
    <property type="entry name" value="Redoxin"/>
    <property type="match status" value="1"/>
</dbReference>
<dbReference type="EMBL" id="BMER01000003">
    <property type="protein sequence ID" value="GGG93163.1"/>
    <property type="molecule type" value="Genomic_DNA"/>
</dbReference>
<reference evidence="2" key="1">
    <citation type="journal article" date="2014" name="Int. J. Syst. Evol. Microbiol.">
        <title>Complete genome sequence of Corynebacterium casei LMG S-19264T (=DSM 44701T), isolated from a smear-ripened cheese.</title>
        <authorList>
            <consortium name="US DOE Joint Genome Institute (JGI-PGF)"/>
            <person name="Walter F."/>
            <person name="Albersmeier A."/>
            <person name="Kalinowski J."/>
            <person name="Ruckert C."/>
        </authorList>
    </citation>
    <scope>NUCLEOTIDE SEQUENCE</scope>
    <source>
        <strain evidence="2">CGMCC 1.12195</strain>
    </source>
</reference>
<dbReference type="InterPro" id="IPR013766">
    <property type="entry name" value="Thioredoxin_domain"/>
</dbReference>
<comment type="caution">
    <text evidence="2">The sequence shown here is derived from an EMBL/GenBank/DDBJ whole genome shotgun (WGS) entry which is preliminary data.</text>
</comment>
<dbReference type="Gene3D" id="3.40.30.10">
    <property type="entry name" value="Glutaredoxin"/>
    <property type="match status" value="1"/>
</dbReference>
<dbReference type="SUPFAM" id="SSF52833">
    <property type="entry name" value="Thioredoxin-like"/>
    <property type="match status" value="1"/>
</dbReference>
<dbReference type="InterPro" id="IPR013740">
    <property type="entry name" value="Redoxin"/>
</dbReference>
<dbReference type="GO" id="GO:0016491">
    <property type="term" value="F:oxidoreductase activity"/>
    <property type="evidence" value="ECO:0007669"/>
    <property type="project" value="InterPro"/>
</dbReference>
<evidence type="ECO:0000313" key="2">
    <source>
        <dbReference type="EMBL" id="GGG93163.1"/>
    </source>
</evidence>
<name>A0A917HX21_9SPHI</name>
<dbReference type="InterPro" id="IPR036249">
    <property type="entry name" value="Thioredoxin-like_sf"/>
</dbReference>
<accession>A0A917HX21</accession>
<keyword evidence="3" id="KW-1185">Reference proteome</keyword>
<dbReference type="AlphaFoldDB" id="A0A917HX21"/>
<evidence type="ECO:0000313" key="3">
    <source>
        <dbReference type="Proteomes" id="UP000660862"/>
    </source>
</evidence>
<dbReference type="RefSeq" id="WP_188506891.1">
    <property type="nucleotide sequence ID" value="NZ_BMER01000003.1"/>
</dbReference>
<protein>
    <recommendedName>
        <fullName evidence="1">Thioredoxin domain-containing protein</fullName>
    </recommendedName>
</protein>
<dbReference type="PROSITE" id="PS51352">
    <property type="entry name" value="THIOREDOXIN_2"/>
    <property type="match status" value="1"/>
</dbReference>
<dbReference type="PANTHER" id="PTHR42852:SF17">
    <property type="entry name" value="THIOREDOXIN-LIKE PROTEIN HI_1115"/>
    <property type="match status" value="1"/>
</dbReference>
<dbReference type="Proteomes" id="UP000660862">
    <property type="component" value="Unassembled WGS sequence"/>
</dbReference>
<proteinExistence type="predicted"/>
<dbReference type="InterPro" id="IPR050553">
    <property type="entry name" value="Thioredoxin_ResA/DsbE_sf"/>
</dbReference>
<feature type="domain" description="Thioredoxin" evidence="1">
    <location>
        <begin position="49"/>
        <end position="196"/>
    </location>
</feature>
<reference evidence="2" key="2">
    <citation type="submission" date="2020-09" db="EMBL/GenBank/DDBJ databases">
        <authorList>
            <person name="Sun Q."/>
            <person name="Zhou Y."/>
        </authorList>
    </citation>
    <scope>NUCLEOTIDE SEQUENCE</scope>
    <source>
        <strain evidence="2">CGMCC 1.12195</strain>
    </source>
</reference>
<sequence length="197" mass="21857">MKKVKISTILTVVLGAFVVVLLFSPDTKAWVSRGLMKIGLFKPDLERVAENPEKASASVAGKPSVFFSDGEGNRIDAANQEGKVVFVNFWATWCPPCIAEMPSIDKLYQQFKDNEQIVFVMVDVDNQYEKSKQFMDSKKLSLPVHVPSGDIPDHWLGGAIPTTLILDKQGQIATKHEGMADYSRPEVADFINKLIAE</sequence>
<dbReference type="CDD" id="cd02966">
    <property type="entry name" value="TlpA_like_family"/>
    <property type="match status" value="1"/>
</dbReference>